<keyword evidence="8" id="KW-1015">Disulfide bond</keyword>
<dbReference type="Gene3D" id="6.20.50.160">
    <property type="match status" value="1"/>
</dbReference>
<dbReference type="InterPro" id="IPR014716">
    <property type="entry name" value="Fibrinogen_a/b/g_C_1"/>
</dbReference>
<dbReference type="SMART" id="SM00643">
    <property type="entry name" value="C345C"/>
    <property type="match status" value="1"/>
</dbReference>
<evidence type="ECO:0000256" key="7">
    <source>
        <dbReference type="ARBA" id="ARBA00022737"/>
    </source>
</evidence>
<dbReference type="InterPro" id="IPR013783">
    <property type="entry name" value="Ig-like_fold"/>
</dbReference>
<evidence type="ECO:0000259" key="16">
    <source>
        <dbReference type="PROSITE" id="PS51406"/>
    </source>
</evidence>
<evidence type="ECO:0000256" key="8">
    <source>
        <dbReference type="ARBA" id="ARBA00023157"/>
    </source>
</evidence>
<feature type="compositionally biased region" description="Polar residues" evidence="11">
    <location>
        <begin position="1500"/>
        <end position="1515"/>
    </location>
</feature>
<protein>
    <submittedName>
        <fullName evidence="17">Tenascin-X</fullName>
    </submittedName>
</protein>
<dbReference type="PROSITE" id="PS50189">
    <property type="entry name" value="NTR"/>
    <property type="match status" value="1"/>
</dbReference>
<dbReference type="Gene3D" id="2.60.120.1540">
    <property type="match status" value="2"/>
</dbReference>
<keyword evidence="3" id="KW-0964">Secreted</keyword>
<evidence type="ECO:0000256" key="5">
    <source>
        <dbReference type="ARBA" id="ARBA00022536"/>
    </source>
</evidence>
<dbReference type="Pfam" id="PF01821">
    <property type="entry name" value="ANATO"/>
    <property type="match status" value="1"/>
</dbReference>
<dbReference type="InterPro" id="IPR008993">
    <property type="entry name" value="TIMP-like_OB-fold"/>
</dbReference>
<dbReference type="InterPro" id="IPR009048">
    <property type="entry name" value="A-macroglobulin_rcpt-bd"/>
</dbReference>
<dbReference type="GO" id="GO:0004866">
    <property type="term" value="F:endopeptidase inhibitor activity"/>
    <property type="evidence" value="ECO:0007669"/>
    <property type="project" value="InterPro"/>
</dbReference>
<dbReference type="GO" id="GO:0006956">
    <property type="term" value="P:complement activation"/>
    <property type="evidence" value="ECO:0007669"/>
    <property type="project" value="TreeGrafter"/>
</dbReference>
<dbReference type="CDD" id="cd00017">
    <property type="entry name" value="ANATO"/>
    <property type="match status" value="1"/>
</dbReference>
<dbReference type="Gene3D" id="2.10.25.10">
    <property type="entry name" value="Laminin"/>
    <property type="match status" value="1"/>
</dbReference>
<dbReference type="Gene3D" id="2.60.40.1930">
    <property type="match status" value="4"/>
</dbReference>
<feature type="compositionally biased region" description="Low complexity" evidence="11">
    <location>
        <begin position="1558"/>
        <end position="1575"/>
    </location>
</feature>
<dbReference type="Pfam" id="PF00147">
    <property type="entry name" value="Fibrinogen_C"/>
    <property type="match status" value="1"/>
</dbReference>
<dbReference type="PROSITE" id="PS01178">
    <property type="entry name" value="ANAPHYLATOXIN_2"/>
    <property type="match status" value="1"/>
</dbReference>
<dbReference type="InterPro" id="IPR011626">
    <property type="entry name" value="Alpha-macroglobulin_TED"/>
</dbReference>
<comment type="subcellular location">
    <subcellularLocation>
        <location evidence="1">Secreted</location>
        <location evidence="1">Extracellular space</location>
        <location evidence="1">Extracellular matrix</location>
    </subcellularLocation>
</comment>
<dbReference type="SMART" id="SM01361">
    <property type="entry name" value="A2M_recep"/>
    <property type="match status" value="1"/>
</dbReference>
<feature type="compositionally biased region" description="Polar residues" evidence="11">
    <location>
        <begin position="1749"/>
        <end position="1759"/>
    </location>
</feature>
<organism evidence="17 18">
    <name type="scientific">Takifugu flavidus</name>
    <name type="common">sansaifugu</name>
    <dbReference type="NCBI Taxonomy" id="433684"/>
    <lineage>
        <taxon>Eukaryota</taxon>
        <taxon>Metazoa</taxon>
        <taxon>Chordata</taxon>
        <taxon>Craniata</taxon>
        <taxon>Vertebrata</taxon>
        <taxon>Euteleostomi</taxon>
        <taxon>Actinopterygii</taxon>
        <taxon>Neopterygii</taxon>
        <taxon>Teleostei</taxon>
        <taxon>Neoteleostei</taxon>
        <taxon>Acanthomorphata</taxon>
        <taxon>Eupercaria</taxon>
        <taxon>Tetraodontiformes</taxon>
        <taxon>Tetradontoidea</taxon>
        <taxon>Tetraodontidae</taxon>
        <taxon>Takifugu</taxon>
    </lineage>
</organism>
<dbReference type="InterPro" id="IPR036595">
    <property type="entry name" value="A-macroglobulin_rcpt-bd_sf"/>
</dbReference>
<dbReference type="SMART" id="SM00060">
    <property type="entry name" value="FN3"/>
    <property type="match status" value="3"/>
</dbReference>
<dbReference type="Gene3D" id="1.20.91.20">
    <property type="entry name" value="Anaphylotoxins (complement system)"/>
    <property type="match status" value="1"/>
</dbReference>
<dbReference type="SUPFAM" id="SSF48239">
    <property type="entry name" value="Terpenoid cyclases/Protein prenyltransferases"/>
    <property type="match status" value="1"/>
</dbReference>
<feature type="compositionally biased region" description="Polar residues" evidence="11">
    <location>
        <begin position="1475"/>
        <end position="1491"/>
    </location>
</feature>
<reference evidence="17 18" key="1">
    <citation type="submission" date="2019-04" db="EMBL/GenBank/DDBJ databases">
        <title>Chromosome genome assembly for Takifugu flavidus.</title>
        <authorList>
            <person name="Xiao S."/>
        </authorList>
    </citation>
    <scope>NUCLEOTIDE SEQUENCE [LARGE SCALE GENOMIC DNA]</scope>
    <source>
        <strain evidence="17">HTHZ2018</strain>
        <tissue evidence="17">Muscle</tissue>
    </source>
</reference>
<evidence type="ECO:0000313" key="18">
    <source>
        <dbReference type="Proteomes" id="UP000324091"/>
    </source>
</evidence>
<dbReference type="Gene3D" id="1.50.10.20">
    <property type="match status" value="2"/>
</dbReference>
<keyword evidence="9" id="KW-0325">Glycoprotein</keyword>
<dbReference type="CDD" id="cd00055">
    <property type="entry name" value="EGF_Lam"/>
    <property type="match status" value="1"/>
</dbReference>
<dbReference type="InterPro" id="IPR008930">
    <property type="entry name" value="Terpenoid_cyclase/PrenylTrfase"/>
</dbReference>
<dbReference type="Pfam" id="PF17791">
    <property type="entry name" value="MG3"/>
    <property type="match status" value="1"/>
</dbReference>
<dbReference type="Pfam" id="PF17789">
    <property type="entry name" value="MG4"/>
    <property type="match status" value="1"/>
</dbReference>
<evidence type="ECO:0000256" key="4">
    <source>
        <dbReference type="ARBA" id="ARBA00022530"/>
    </source>
</evidence>
<feature type="chain" id="PRO_5023010972" evidence="12">
    <location>
        <begin position="20"/>
        <end position="2785"/>
    </location>
</feature>
<feature type="domain" description="Fibronectin type-III" evidence="15">
    <location>
        <begin position="2302"/>
        <end position="2390"/>
    </location>
</feature>
<dbReference type="InterPro" id="IPR036056">
    <property type="entry name" value="Fibrinogen-like_C"/>
</dbReference>
<feature type="compositionally biased region" description="Basic and acidic residues" evidence="11">
    <location>
        <begin position="1760"/>
        <end position="1769"/>
    </location>
</feature>
<dbReference type="InterPro" id="IPR047565">
    <property type="entry name" value="Alpha-macroglob_thiol-ester_cl"/>
</dbReference>
<feature type="compositionally biased region" description="Basic and acidic residues" evidence="11">
    <location>
        <begin position="2048"/>
        <end position="2082"/>
    </location>
</feature>
<comment type="caution">
    <text evidence="17">The sequence shown here is derived from an EMBL/GenBank/DDBJ whole genome shotgun (WGS) entry which is preliminary data.</text>
</comment>
<dbReference type="SUPFAM" id="SSF50242">
    <property type="entry name" value="TIMP-like"/>
    <property type="match status" value="1"/>
</dbReference>
<dbReference type="InterPro" id="IPR001134">
    <property type="entry name" value="Netrin_domain"/>
</dbReference>
<evidence type="ECO:0000256" key="12">
    <source>
        <dbReference type="SAM" id="SignalP"/>
    </source>
</evidence>
<dbReference type="InterPro" id="IPR003961">
    <property type="entry name" value="FN3_dom"/>
</dbReference>
<sequence>MKFLAVPVLLLIGVMKSQCAKDARFFISAPGVFHVGVNEKVFVQMGPSHLHRPITLYLEHETNNALLSEKKIVSFTEMGQVQTAELMLDRTRLTNLQKDPQRWPTYITLVAESSSFNQREKTRVLVSKHRGSIFIQTDQPIYNPDQKVNYRIFTLDHTFRPLQEVFHISVLGIWKITAHYDDDEENVASREFKVQQFVLPSFEVNIATRGRYILLSERDFDFRISATYSHGETVKGAYHCYFGVVDKDTGSGQTRKPTIIQGMVLTGSVQDGTAGASFLLAGVDLHLRKHMNQTLNKLQERGSQLYLRVIVTNVQSGEMQEAEVYLPIVSQKYIIDLSRTRSHFLPGYPLDVVAILRFPDGSAAAGVPVNIKVSTSKKSWQGPTNQQGAVSTVFNIPSVSQITVEVSADGVQQRKDFERAKSPSSSYLYLSYANKIYSVGDQLTVDYNSINPPTQGFIYYMVLSRGVLRKQGSLGIGLSVRNILPITVDLVPSFRLIGYYYDQNGNIVADSVWVEVRDKCEIKVKVEPKGPFRPATHSVVEFDLHGQSSRVALLAVDKAFYGLHADNRLTPKQVFSTMQSYDIGCSYSGGADPGRVLTEAGLSFVTHSQSKWKASLDCKLQPGRHKRSIDPEQEMLSLKYNYTDKSLQECCAKGFSLIPMRRTCEERAQRISLMEGQSPCVEVFLHCCREGERLRKQKMKEDARKGLGRTTSVDEIEEFFLDSAAQYTLALPDSITTWELQVITLSAATGFCVAEPTDIRAFKDTFVSLRLPYSVRKYEQLSIAPVIYNYGLEPIQLAVHMEQSEGLCSPGSATSTSFVNVAVEPQSSKFVSFSAVPMVTGSIPIKIRLYDVENNMGIDAVEKTLNVWTEGQEKREDQTRIYKLNGRNAQSITLDGTIPDETVPESQSNIFITAEEDGFTLQRAMSLLSPEKAAELIVLPTGCLEQTMVKLAPTASAIRYLDLSNQWSKLSVNARDKALDNLEKGENGCYLWTTDPSRDNQKAATAITVDSTSYALLAAVKLGKIEFSDQIACWLTTQENYLGGFKSSQDTLNALDALAEYSLTKSAPPEVNAVAEFTVQGRNDVIRLELENRKSRVETNLKKFAGNQIKVHLTGNGNIKLKVLKSYYLMQPKSECNKVSISVTVEGKVQYTDQIIDDYNYYDEYTGIENIETSGGTRNRRDADNSVAAGETVTYHICVSHSVHRNLSGMAIADITLLSGFEVETQDMDKLKAKPEKYISHYELSHGRVLIYFNRLFQNEECISFDAQQKVPVGLLQPAAAVFYDYYEPSIQCTVFYSAPKRSKLISKLCSEDVCQCAETYIVEVFNISMKSNFEVYEARLKDVLRTHGDVSVKVDSVRVFLKRGQCKANLDLGKEYLIMGKDGSTRDSRGMIQYLLESNTWVERKPLPIDCRKSAHKQAYHIPSYLFEPFRQSDGHKDEDKAEKQSIVLTVTVKPPLANDGKSPKEKTAPTGGPTLQSASTRSASTNSIKTTKDKLQPVLNQTVTVKSSSTSDGKTAKDKPAPPVVQNVQSTSPKTGPASGQKVAKNKSAPSVNQTVVDKSPSSSDAKKVAAVPAAPTKNITAGGSAVTSANQAASNSKDITPKEKPAAAQQIQVVISDGCESVNIKEQELKLKPGAPLVMTHKISLLPGGCSGGCETEMSALKERVARLEKEMSSLKDNCPCSVNCPNDCSGNGECQKGKCVCQQGFMGPDCSKCAQGAECIKKAVKGKAKSTGKTVTVQGEKDKSSAQTKGENTLSQDKEEKKVTEGKNTLSQGKEEKVTEGENTLSQGKEEKKVTEGKNTLSQGKEEKKVTEGKNTLSQGKEEKKVTEGENTLSQGKEEKKVTEGKNTLSQGKEEKKVTEGKNTLSQGKGEKTVTEGKNTLSQGKEEKKVTEGKNTLSQGKEEKKVTEGKNTLSQGKEEKKVTEGKNTLSQGKEEKKVTEGKNTLSQGKEEKKVTEGEHTLSQGKEEKKVMEGKNTLSQGKEEKTVMEGKNTLSQGKEEKKVTEGKNTLSQGKEEKKVMEGKNTISQGKEKKVMEGESTLLQGKEQKKVTEIKDADAKPKVQVKHDKGNQEESRKEKTVTASKKKNIKKVKGDAMPSQSTDNKSTEVIKTVKDTEDKVLQRSQDLVNGTGVSILSEGQDTRDKTTTQGSGSVRVLGGSGLGSVKVANVSSYSFTLMWSAPQGMFKNFTLIRTESLTEGTQVDHEEFEEETFEEVKTYTIKNTTARVQVPTESSNTTVVSESRGKAETRRISMVIPGNVRSVEFSNLRPNTAYVLQIYGSAAQRRSKIHRVTTVTGPEPATEMVFSNVTESSLSVSWSKPKTTYAAFRITYTNIVTGEYHYVTVSSQQSHVVLTKLSVGTSYIVSVMATQGRTQSDALTSIITTVPAPPTHLRVVNVTDTKALLQWTPSLGKVDRFIISYESSKTPNVTVTVMLSGNSVEHQLRGLQRGTVYTVKVLSQKDSHQSMAVSTTFTTANLVKASEVSARYAVIVWRTSTVVYHSYRLIYQVAGEETKEVILDGTMTEYKLTGLLPMSRYIVLVQGERDGRYTSIVTTEFITGKLRFPFPTDCSQELLNGALESGEVDIYPQGKEGRSVRVYCDMETDGGGWTVFQRRMNGRTDFYRTWTEYSAGFGNLSEEFWLGNDVLYNLTSIGPMSLRVDMRYGNKTVYAHYANFSIDSKERHYTLTVSGYTGNAGDSMRYHNSRPFSSWDKNPDPLGIHCARAYMGGWWYKNCYKTNLNGIYGANHNNQGIVWIDWKGKDVSIPFTEMKFRPSRFSPATHD</sequence>
<dbReference type="InterPro" id="IPR001599">
    <property type="entry name" value="Macroglobln_a2"/>
</dbReference>
<dbReference type="InterPro" id="IPR050473">
    <property type="entry name" value="A2M/Complement_sys"/>
</dbReference>
<dbReference type="FunFam" id="2.10.25.10:FF:000001">
    <property type="entry name" value="Tenascin C"/>
    <property type="match status" value="1"/>
</dbReference>
<evidence type="ECO:0000259" key="15">
    <source>
        <dbReference type="PROSITE" id="PS50853"/>
    </source>
</evidence>
<dbReference type="SUPFAM" id="SSF49265">
    <property type="entry name" value="Fibronectin type III"/>
    <property type="match status" value="4"/>
</dbReference>
<dbReference type="Proteomes" id="UP000324091">
    <property type="component" value="Chromosome 10"/>
</dbReference>
<dbReference type="Pfam" id="PF07678">
    <property type="entry name" value="TED_complement"/>
    <property type="match status" value="1"/>
</dbReference>
<keyword evidence="7" id="KW-0677">Repeat</keyword>
<dbReference type="InterPro" id="IPR002049">
    <property type="entry name" value="LE_dom"/>
</dbReference>
<feature type="coiled-coil region" evidence="10">
    <location>
        <begin position="1654"/>
        <end position="1681"/>
    </location>
</feature>
<feature type="domain" description="Fibronectin type-III" evidence="15">
    <location>
        <begin position="2391"/>
        <end position="2481"/>
    </location>
</feature>
<evidence type="ECO:0000256" key="9">
    <source>
        <dbReference type="ARBA" id="ARBA00023180"/>
    </source>
</evidence>
<dbReference type="InterPro" id="IPR036116">
    <property type="entry name" value="FN3_sf"/>
</dbReference>
<name>A0A5C6PLS6_9TELE</name>
<dbReference type="InterPro" id="IPR011625">
    <property type="entry name" value="A2M_N_BRD"/>
</dbReference>
<keyword evidence="4" id="KW-0272">Extracellular matrix</keyword>
<evidence type="ECO:0000256" key="3">
    <source>
        <dbReference type="ARBA" id="ARBA00022525"/>
    </source>
</evidence>
<dbReference type="Pfam" id="PF07677">
    <property type="entry name" value="A2M_recep"/>
    <property type="match status" value="1"/>
</dbReference>
<dbReference type="PROSITE" id="PS51406">
    <property type="entry name" value="FIBRINOGEN_C_2"/>
    <property type="match status" value="1"/>
</dbReference>
<evidence type="ECO:0000259" key="14">
    <source>
        <dbReference type="PROSITE" id="PS50189"/>
    </source>
</evidence>
<dbReference type="InterPro" id="IPR018081">
    <property type="entry name" value="Anaphylatoxin_comp_syst"/>
</dbReference>
<dbReference type="FunFam" id="2.60.40.690:FF:000002">
    <property type="entry name" value="Complement C4 isoform-A"/>
    <property type="match status" value="1"/>
</dbReference>
<dbReference type="InterPro" id="IPR000020">
    <property type="entry name" value="Anaphylatoxin/fibulin"/>
</dbReference>
<dbReference type="FunFam" id="2.60.40.10:FF:000155">
    <property type="entry name" value="complement C3 isoform X1"/>
    <property type="match status" value="1"/>
</dbReference>
<dbReference type="Pfam" id="PF00207">
    <property type="entry name" value="A2M"/>
    <property type="match status" value="1"/>
</dbReference>
<dbReference type="NCBIfam" id="NF040941">
    <property type="entry name" value="GGGWT_bact"/>
    <property type="match status" value="1"/>
</dbReference>
<evidence type="ECO:0000256" key="6">
    <source>
        <dbReference type="ARBA" id="ARBA00022729"/>
    </source>
</evidence>
<dbReference type="PROSITE" id="PS50853">
    <property type="entry name" value="FN3"/>
    <property type="match status" value="2"/>
</dbReference>
<keyword evidence="6 12" id="KW-0732">Signal</keyword>
<keyword evidence="18" id="KW-1185">Reference proteome</keyword>
<dbReference type="Gene3D" id="2.60.40.10">
    <property type="entry name" value="Immunoglobulins"/>
    <property type="match status" value="6"/>
</dbReference>
<evidence type="ECO:0000313" key="17">
    <source>
        <dbReference type="EMBL" id="TWW79347.1"/>
    </source>
</evidence>
<gene>
    <name evidence="17" type="ORF">D4764_10G0003770</name>
</gene>
<dbReference type="Gene3D" id="2.40.50.120">
    <property type="match status" value="1"/>
</dbReference>
<dbReference type="SMART" id="SM01419">
    <property type="entry name" value="Thiol-ester_cl"/>
    <property type="match status" value="1"/>
</dbReference>
<evidence type="ECO:0000259" key="13">
    <source>
        <dbReference type="PROSITE" id="PS01178"/>
    </source>
</evidence>
<dbReference type="PANTHER" id="PTHR11412">
    <property type="entry name" value="MACROGLOBULIN / COMPLEMENT"/>
    <property type="match status" value="1"/>
</dbReference>
<feature type="signal peptide" evidence="12">
    <location>
        <begin position="1"/>
        <end position="19"/>
    </location>
</feature>
<comment type="similarity">
    <text evidence="2">Belongs to the tenascin family.</text>
</comment>
<evidence type="ECO:0000256" key="10">
    <source>
        <dbReference type="SAM" id="Coils"/>
    </source>
</evidence>
<dbReference type="SMART" id="SM01360">
    <property type="entry name" value="A2M"/>
    <property type="match status" value="1"/>
</dbReference>
<dbReference type="InterPro" id="IPR018933">
    <property type="entry name" value="Netrin_module_non-TIMP"/>
</dbReference>
<dbReference type="Pfam" id="PF00041">
    <property type="entry name" value="fn3"/>
    <property type="match status" value="3"/>
</dbReference>
<dbReference type="SUPFAM" id="SSF56496">
    <property type="entry name" value="Fibrinogen C-terminal domain-like"/>
    <property type="match status" value="1"/>
</dbReference>
<dbReference type="SMART" id="SM00186">
    <property type="entry name" value="FBG"/>
    <property type="match status" value="1"/>
</dbReference>
<dbReference type="Pfam" id="PF01759">
    <property type="entry name" value="NTR"/>
    <property type="match status" value="1"/>
</dbReference>
<dbReference type="EMBL" id="RHFK02000002">
    <property type="protein sequence ID" value="TWW79347.1"/>
    <property type="molecule type" value="Genomic_DNA"/>
</dbReference>
<dbReference type="CDD" id="cd00087">
    <property type="entry name" value="FReD"/>
    <property type="match status" value="1"/>
</dbReference>
<dbReference type="SMART" id="SM01359">
    <property type="entry name" value="A2M_N_2"/>
    <property type="match status" value="1"/>
</dbReference>
<dbReference type="Gene3D" id="2.20.130.20">
    <property type="match status" value="1"/>
</dbReference>
<dbReference type="InterPro" id="IPR040839">
    <property type="entry name" value="MG4"/>
</dbReference>
<feature type="domain" description="NTR" evidence="14">
    <location>
        <begin position="1293"/>
        <end position="1425"/>
    </location>
</feature>
<evidence type="ECO:0000256" key="2">
    <source>
        <dbReference type="ARBA" id="ARBA00008673"/>
    </source>
</evidence>
<dbReference type="FunFam" id="3.90.215.10:FF:000001">
    <property type="entry name" value="Tenascin isoform 1"/>
    <property type="match status" value="1"/>
</dbReference>
<dbReference type="SMART" id="SM00104">
    <property type="entry name" value="ANATO"/>
    <property type="match status" value="1"/>
</dbReference>
<feature type="region of interest" description="Disordered" evidence="11">
    <location>
        <begin position="1734"/>
        <end position="2109"/>
    </location>
</feature>
<feature type="compositionally biased region" description="Basic and acidic residues" evidence="11">
    <location>
        <begin position="1432"/>
        <end position="1445"/>
    </location>
</feature>
<evidence type="ECO:0000256" key="11">
    <source>
        <dbReference type="SAM" id="MobiDB-lite"/>
    </source>
</evidence>
<feature type="domain" description="Fibrinogen C-terminal" evidence="16">
    <location>
        <begin position="2563"/>
        <end position="2778"/>
    </location>
</feature>
<dbReference type="SUPFAM" id="SSF49410">
    <property type="entry name" value="Alpha-macroglobulin receptor domain"/>
    <property type="match status" value="1"/>
</dbReference>
<dbReference type="Pfam" id="PF07703">
    <property type="entry name" value="A2M_BRD"/>
    <property type="match status" value="1"/>
</dbReference>
<dbReference type="CDD" id="cd00063">
    <property type="entry name" value="FN3"/>
    <property type="match status" value="3"/>
</dbReference>
<keyword evidence="5" id="KW-0245">EGF-like domain</keyword>
<dbReference type="GO" id="GO:0005615">
    <property type="term" value="C:extracellular space"/>
    <property type="evidence" value="ECO:0007669"/>
    <property type="project" value="InterPro"/>
</dbReference>
<dbReference type="InterPro" id="IPR041555">
    <property type="entry name" value="MG3"/>
</dbReference>
<dbReference type="Gene3D" id="2.60.40.690">
    <property type="entry name" value="Alpha-macroglobulin, receptor-binding domain"/>
    <property type="match status" value="1"/>
</dbReference>
<keyword evidence="10" id="KW-0175">Coiled coil</keyword>
<evidence type="ECO:0000256" key="1">
    <source>
        <dbReference type="ARBA" id="ARBA00004498"/>
    </source>
</evidence>
<feature type="region of interest" description="Disordered" evidence="11">
    <location>
        <begin position="1432"/>
        <end position="1575"/>
    </location>
</feature>
<dbReference type="SUPFAM" id="SSF47686">
    <property type="entry name" value="Anaphylotoxins (complement system)"/>
    <property type="match status" value="1"/>
</dbReference>
<feature type="compositionally biased region" description="Basic and acidic residues" evidence="11">
    <location>
        <begin position="1952"/>
        <end position="1976"/>
    </location>
</feature>
<dbReference type="PANTHER" id="PTHR11412:SF144">
    <property type="entry name" value="COMPLEMENT C4-B"/>
    <property type="match status" value="1"/>
</dbReference>
<proteinExistence type="inferred from homology"/>
<dbReference type="Gene3D" id="3.90.215.10">
    <property type="entry name" value="Gamma Fibrinogen, chain A, domain 1"/>
    <property type="match status" value="1"/>
</dbReference>
<dbReference type="InterPro" id="IPR002181">
    <property type="entry name" value="Fibrinogen_a/b/g_C_dom"/>
</dbReference>
<dbReference type="Gene3D" id="2.60.40.1940">
    <property type="match status" value="1"/>
</dbReference>
<accession>A0A5C6PLS6</accession>
<feature type="domain" description="Anaphylatoxin-like" evidence="13">
    <location>
        <begin position="650"/>
        <end position="688"/>
    </location>
</feature>
<dbReference type="Pfam" id="PF23106">
    <property type="entry name" value="EGF_Teneurin"/>
    <property type="match status" value="1"/>
</dbReference>